<keyword evidence="1" id="KW-1133">Transmembrane helix</keyword>
<keyword evidence="1" id="KW-0812">Transmembrane</keyword>
<protein>
    <submittedName>
        <fullName evidence="2">Uncharacterized protein</fullName>
    </submittedName>
</protein>
<dbReference type="Proteomes" id="UP000193588">
    <property type="component" value="Unassembled WGS sequence"/>
</dbReference>
<feature type="transmembrane region" description="Helical" evidence="1">
    <location>
        <begin position="53"/>
        <end position="71"/>
    </location>
</feature>
<evidence type="ECO:0000313" key="3">
    <source>
        <dbReference type="Proteomes" id="UP000193588"/>
    </source>
</evidence>
<dbReference type="EMBL" id="NDXJ01000002">
    <property type="protein sequence ID" value="OSP90448.1"/>
    <property type="molecule type" value="Genomic_DNA"/>
</dbReference>
<keyword evidence="1" id="KW-0472">Membrane</keyword>
<accession>A0A1X4JP37</accession>
<name>A0A1X4JP37_9LACO</name>
<organism evidence="2 3">
    <name type="scientific">Weissella cibaria</name>
    <dbReference type="NCBI Taxonomy" id="137591"/>
    <lineage>
        <taxon>Bacteria</taxon>
        <taxon>Bacillati</taxon>
        <taxon>Bacillota</taxon>
        <taxon>Bacilli</taxon>
        <taxon>Lactobacillales</taxon>
        <taxon>Lactobacillaceae</taxon>
        <taxon>Weissella</taxon>
    </lineage>
</organism>
<sequence length="141" mass="17027">MRLNKVWKMKAEGEYFKSVLFMLVILAGIYVYFRFCTNDYQGMVVWFNDHYTVKYFFPFVTAYFVIMNFAYNKEKDKQKILSDQVMSNLNILNGRVQSEGVIEKPEKILKDIKYELDNRPEKVLFLKQKEEQKQTKSLFRQ</sequence>
<evidence type="ECO:0000313" key="2">
    <source>
        <dbReference type="EMBL" id="OSP90448.1"/>
    </source>
</evidence>
<reference evidence="2 3" key="1">
    <citation type="submission" date="2017-04" db="EMBL/GenBank/DDBJ databases">
        <title>The genome sequence of Weissella cibaria isolated from wild Drosophila.</title>
        <authorList>
            <person name="Ricks N.J."/>
            <person name="Carroll C."/>
            <person name="Walters A."/>
            <person name="Newell P.D."/>
            <person name="Chaston J.M."/>
        </authorList>
    </citation>
    <scope>NUCLEOTIDE SEQUENCE [LARGE SCALE GENOMIC DNA]</scope>
    <source>
        <strain evidence="2 3">DmW_103</strain>
    </source>
</reference>
<gene>
    <name evidence="2" type="ORF">B9D04_01450</name>
</gene>
<comment type="caution">
    <text evidence="2">The sequence shown here is derived from an EMBL/GenBank/DDBJ whole genome shotgun (WGS) entry which is preliminary data.</text>
</comment>
<evidence type="ECO:0000256" key="1">
    <source>
        <dbReference type="SAM" id="Phobius"/>
    </source>
</evidence>
<dbReference type="AlphaFoldDB" id="A0A1X4JP37"/>
<feature type="transmembrane region" description="Helical" evidence="1">
    <location>
        <begin position="15"/>
        <end position="33"/>
    </location>
</feature>
<proteinExistence type="predicted"/>